<feature type="binding site" evidence="4">
    <location>
        <position position="89"/>
    </location>
    <ligand>
        <name>spermidine</name>
        <dbReference type="ChEBI" id="CHEBI:57834"/>
    </ligand>
</feature>
<gene>
    <name evidence="4" type="primary">speE</name>
    <name evidence="9" type="ORF">C0601_10385</name>
</gene>
<dbReference type="InterPro" id="IPR037163">
    <property type="entry name" value="Spermidine_synt_N_sf"/>
</dbReference>
<dbReference type="PROSITE" id="PS51006">
    <property type="entry name" value="PABS_2"/>
    <property type="match status" value="1"/>
</dbReference>
<dbReference type="NCBIfam" id="NF002010">
    <property type="entry name" value="PRK00811.1"/>
    <property type="match status" value="1"/>
</dbReference>
<comment type="function">
    <text evidence="4">Catalyzes the irreversible transfer of a propylamine group from the amino donor S-adenosylmethioninamine (decarboxy-AdoMet) to putrescine (1,4-diaminobutane) to yield spermidine.</text>
</comment>
<dbReference type="EMBL" id="PKTG01000116">
    <property type="protein sequence ID" value="PLX16368.1"/>
    <property type="molecule type" value="Genomic_DNA"/>
</dbReference>
<dbReference type="GO" id="GO:0008295">
    <property type="term" value="P:spermidine biosynthetic process"/>
    <property type="evidence" value="ECO:0007669"/>
    <property type="project" value="UniProtKB-UniRule"/>
</dbReference>
<evidence type="ECO:0000313" key="10">
    <source>
        <dbReference type="Proteomes" id="UP000234857"/>
    </source>
</evidence>
<dbReference type="GO" id="GO:0004766">
    <property type="term" value="F:spermidine synthase activity"/>
    <property type="evidence" value="ECO:0007669"/>
    <property type="project" value="UniProtKB-UniRule"/>
</dbReference>
<dbReference type="PROSITE" id="PS01330">
    <property type="entry name" value="PABS_1"/>
    <property type="match status" value="1"/>
</dbReference>
<dbReference type="Proteomes" id="UP000234857">
    <property type="component" value="Unassembled WGS sequence"/>
</dbReference>
<dbReference type="InterPro" id="IPR030373">
    <property type="entry name" value="PABS_CS"/>
</dbReference>
<comment type="caution">
    <text evidence="9">The sequence shown here is derived from an EMBL/GenBank/DDBJ whole genome shotgun (WGS) entry which is preliminary data.</text>
</comment>
<accession>A0A2N5ZCH0</accession>
<dbReference type="HAMAP" id="MF_00198">
    <property type="entry name" value="Spermidine_synth"/>
    <property type="match status" value="1"/>
</dbReference>
<dbReference type="Pfam" id="PF01564">
    <property type="entry name" value="Spermine_synth"/>
    <property type="match status" value="1"/>
</dbReference>
<evidence type="ECO:0000256" key="4">
    <source>
        <dbReference type="HAMAP-Rule" id="MF_00198"/>
    </source>
</evidence>
<comment type="catalytic activity">
    <reaction evidence="4 7">
        <text>S-adenosyl 3-(methylsulfanyl)propylamine + putrescine = S-methyl-5'-thioadenosine + spermidine + H(+)</text>
        <dbReference type="Rhea" id="RHEA:12721"/>
        <dbReference type="ChEBI" id="CHEBI:15378"/>
        <dbReference type="ChEBI" id="CHEBI:17509"/>
        <dbReference type="ChEBI" id="CHEBI:57443"/>
        <dbReference type="ChEBI" id="CHEBI:57834"/>
        <dbReference type="ChEBI" id="CHEBI:326268"/>
        <dbReference type="EC" id="2.5.1.16"/>
    </reaction>
</comment>
<dbReference type="InterPro" id="IPR001045">
    <property type="entry name" value="Spermi_synthase"/>
</dbReference>
<reference evidence="9 10" key="1">
    <citation type="submission" date="2017-11" db="EMBL/GenBank/DDBJ databases">
        <title>Genome-resolved metagenomics identifies genetic mobility, metabolic interactions, and unexpected diversity in perchlorate-reducing communities.</title>
        <authorList>
            <person name="Barnum T.P."/>
            <person name="Figueroa I.A."/>
            <person name="Carlstrom C.I."/>
            <person name="Lucas L.N."/>
            <person name="Engelbrektson A.L."/>
            <person name="Coates J.D."/>
        </authorList>
    </citation>
    <scope>NUCLEOTIDE SEQUENCE [LARGE SCALE GENOMIC DNA]</scope>
    <source>
        <strain evidence="9">BM706</strain>
    </source>
</reference>
<evidence type="ECO:0000256" key="3">
    <source>
        <dbReference type="ARBA" id="ARBA00023115"/>
    </source>
</evidence>
<evidence type="ECO:0000256" key="7">
    <source>
        <dbReference type="RuleBase" id="RU003837"/>
    </source>
</evidence>
<dbReference type="InterPro" id="IPR035246">
    <property type="entry name" value="Spermidine_synt_N"/>
</dbReference>
<evidence type="ECO:0000256" key="6">
    <source>
        <dbReference type="RuleBase" id="RU003836"/>
    </source>
</evidence>
<dbReference type="CDD" id="cd02440">
    <property type="entry name" value="AdoMet_MTases"/>
    <property type="match status" value="1"/>
</dbReference>
<evidence type="ECO:0000256" key="2">
    <source>
        <dbReference type="ARBA" id="ARBA00022679"/>
    </source>
</evidence>
<dbReference type="Pfam" id="PF17284">
    <property type="entry name" value="Spermine_synt_N"/>
    <property type="match status" value="1"/>
</dbReference>
<comment type="pathway">
    <text evidence="4">Amine and polyamine biosynthesis; spermidine biosynthesis; spermidine from putrescine: step 1/1.</text>
</comment>
<dbReference type="Gene3D" id="3.40.50.150">
    <property type="entry name" value="Vaccinia Virus protein VP39"/>
    <property type="match status" value="1"/>
</dbReference>
<keyword evidence="3 4" id="KW-0620">Polyamine biosynthesis</keyword>
<sequence>MLDAGKIRFSENHTDDYGIFIDSQEILYSKKSKYQLVEVLKTNTWGNLLLLDRNIMTSERDEFIYHETITQVAMHSSDAKRILVIGGGDGGTIRELLKHERVEKVVLVEIDGEVIEVCKEYFPSIACSFNDPRLDLRVEDGIRFVKECNEKFDIVIIDSSDPFGPAEGLFRVEFYNACKSLLNEGGILVCQAGNAFMTDESVIAFSNLSKVFKNTEYFLAPILTYGGLWGFVYASDEKQSQKDFNEDYYNSTGIEFKYYSKDIHKGIFALPPFLIKKLNNEKD</sequence>
<feature type="active site" description="Proton acceptor" evidence="4 5">
    <location>
        <position position="158"/>
    </location>
</feature>
<dbReference type="PANTHER" id="PTHR11558">
    <property type="entry name" value="SPERMIDINE/SPERMINE SYNTHASE"/>
    <property type="match status" value="1"/>
</dbReference>
<evidence type="ECO:0000256" key="5">
    <source>
        <dbReference type="PROSITE-ProRule" id="PRU00354"/>
    </source>
</evidence>
<comment type="similarity">
    <text evidence="1 4 6">Belongs to the spermidine/spermine synthase family.</text>
</comment>
<dbReference type="AlphaFoldDB" id="A0A2N5ZCH0"/>
<name>A0A2N5ZCH0_MUIH1</name>
<keyword evidence="2 4" id="KW-0808">Transferase</keyword>
<organism evidence="9 10">
    <name type="scientific">Muiribacterium halophilum</name>
    <dbReference type="NCBI Taxonomy" id="2053465"/>
    <lineage>
        <taxon>Bacteria</taxon>
        <taxon>Candidatus Muiribacteriota</taxon>
        <taxon>Candidatus Muiribacteriia</taxon>
        <taxon>Candidatus Muiribacteriales</taxon>
        <taxon>Candidatus Muiribacteriaceae</taxon>
        <taxon>Candidatus Muiribacterium</taxon>
    </lineage>
</organism>
<comment type="subunit">
    <text evidence="4">Homodimer or homotetramer.</text>
</comment>
<feature type="binding site" evidence="4">
    <location>
        <position position="165"/>
    </location>
    <ligand>
        <name>S-methyl-5'-thioadenosine</name>
        <dbReference type="ChEBI" id="CHEBI:17509"/>
    </ligand>
</feature>
<keyword evidence="4 7" id="KW-0745">Spermidine biosynthesis</keyword>
<dbReference type="InterPro" id="IPR029063">
    <property type="entry name" value="SAM-dependent_MTases_sf"/>
</dbReference>
<feature type="binding site" evidence="4">
    <location>
        <position position="35"/>
    </location>
    <ligand>
        <name>S-methyl-5'-thioadenosine</name>
        <dbReference type="ChEBI" id="CHEBI:17509"/>
    </ligand>
</feature>
<proteinExistence type="inferred from homology"/>
<feature type="binding site" evidence="4">
    <location>
        <position position="109"/>
    </location>
    <ligand>
        <name>S-methyl-5'-thioadenosine</name>
        <dbReference type="ChEBI" id="CHEBI:17509"/>
    </ligand>
</feature>
<evidence type="ECO:0000259" key="8">
    <source>
        <dbReference type="PROSITE" id="PS51006"/>
    </source>
</evidence>
<dbReference type="UniPathway" id="UPA00248">
    <property type="reaction ID" value="UER00314"/>
</dbReference>
<dbReference type="GO" id="GO:0005829">
    <property type="term" value="C:cytosol"/>
    <property type="evidence" value="ECO:0007669"/>
    <property type="project" value="TreeGrafter"/>
</dbReference>
<dbReference type="Gene3D" id="2.30.140.10">
    <property type="entry name" value="Spermidine synthase, tetramerisation domain"/>
    <property type="match status" value="1"/>
</dbReference>
<feature type="binding site" evidence="4">
    <location>
        <begin position="158"/>
        <end position="161"/>
    </location>
    <ligand>
        <name>spermidine</name>
        <dbReference type="ChEBI" id="CHEBI:57834"/>
    </ligand>
</feature>
<feature type="domain" description="PABS" evidence="8">
    <location>
        <begin position="6"/>
        <end position="236"/>
    </location>
</feature>
<dbReference type="NCBIfam" id="TIGR00417">
    <property type="entry name" value="speE"/>
    <property type="match status" value="1"/>
</dbReference>
<dbReference type="SUPFAM" id="SSF53335">
    <property type="entry name" value="S-adenosyl-L-methionine-dependent methyltransferases"/>
    <property type="match status" value="1"/>
</dbReference>
<dbReference type="EC" id="2.5.1.16" evidence="4"/>
<feature type="binding site" evidence="4">
    <location>
        <position position="66"/>
    </location>
    <ligand>
        <name>spermidine</name>
        <dbReference type="ChEBI" id="CHEBI:57834"/>
    </ligand>
</feature>
<evidence type="ECO:0000313" key="9">
    <source>
        <dbReference type="EMBL" id="PLX16368.1"/>
    </source>
</evidence>
<feature type="binding site" evidence="4">
    <location>
        <begin position="140"/>
        <end position="141"/>
    </location>
    <ligand>
        <name>S-methyl-5'-thioadenosine</name>
        <dbReference type="ChEBI" id="CHEBI:17509"/>
    </ligand>
</feature>
<dbReference type="InterPro" id="IPR030374">
    <property type="entry name" value="PABS"/>
</dbReference>
<dbReference type="PANTHER" id="PTHR11558:SF11">
    <property type="entry name" value="SPERMIDINE SYNTHASE"/>
    <property type="match status" value="1"/>
</dbReference>
<protein>
    <recommendedName>
        <fullName evidence="4">Polyamine aminopropyltransferase</fullName>
    </recommendedName>
    <alternativeName>
        <fullName evidence="4">Putrescine aminopropyltransferase</fullName>
        <shortName evidence="4">PAPT</shortName>
    </alternativeName>
    <alternativeName>
        <fullName evidence="4">Spermidine synthase</fullName>
        <shortName evidence="4">SPDS</shortName>
        <shortName evidence="4">SPDSY</shortName>
        <ecNumber evidence="4">2.5.1.16</ecNumber>
    </alternativeName>
</protein>
<evidence type="ECO:0000256" key="1">
    <source>
        <dbReference type="ARBA" id="ARBA00007867"/>
    </source>
</evidence>